<keyword evidence="2" id="KW-0808">Transferase</keyword>
<evidence type="ECO:0000259" key="7">
    <source>
        <dbReference type="Pfam" id="PF17919"/>
    </source>
</evidence>
<keyword evidence="5" id="KW-0695">RNA-directed DNA polymerase</keyword>
<keyword evidence="4" id="KW-0255">Endonuclease</keyword>
<evidence type="ECO:0000313" key="10">
    <source>
        <dbReference type="EMBL" id="GBN02187.1"/>
    </source>
</evidence>
<dbReference type="InterPro" id="IPR043128">
    <property type="entry name" value="Rev_trsase/Diguanyl_cyclase"/>
</dbReference>
<evidence type="ECO:0000256" key="6">
    <source>
        <dbReference type="ARBA" id="ARBA00023268"/>
    </source>
</evidence>
<dbReference type="InterPro" id="IPR050951">
    <property type="entry name" value="Retrovirus_Pol_polyprotein"/>
</dbReference>
<dbReference type="EMBL" id="BGPR01114836">
    <property type="protein sequence ID" value="GBN02155.1"/>
    <property type="molecule type" value="Genomic_DNA"/>
</dbReference>
<dbReference type="InterPro" id="IPR041577">
    <property type="entry name" value="RT_RNaseH_2"/>
</dbReference>
<dbReference type="EC" id="2.7.7.49" evidence="1"/>
<dbReference type="CDD" id="cd09274">
    <property type="entry name" value="RNase_HI_RT_Ty3"/>
    <property type="match status" value="1"/>
</dbReference>
<reference evidence="10 11" key="1">
    <citation type="journal article" date="2019" name="Sci. Rep.">
        <title>Orb-weaving spider Araneus ventricosus genome elucidates the spidroin gene catalogue.</title>
        <authorList>
            <person name="Kono N."/>
            <person name="Nakamura H."/>
            <person name="Ohtoshi R."/>
            <person name="Moran D.A.P."/>
            <person name="Shinohara A."/>
            <person name="Yoshida Y."/>
            <person name="Fujiwara M."/>
            <person name="Mori M."/>
            <person name="Tomita M."/>
            <person name="Arakawa K."/>
        </authorList>
    </citation>
    <scope>NUCLEOTIDE SEQUENCE [LARGE SCALE GENOMIC DNA]</scope>
</reference>
<dbReference type="Gene3D" id="1.10.340.70">
    <property type="match status" value="1"/>
</dbReference>
<dbReference type="Proteomes" id="UP000499080">
    <property type="component" value="Unassembled WGS sequence"/>
</dbReference>
<dbReference type="FunFam" id="1.10.340.70:FF:000001">
    <property type="entry name" value="Retrovirus-related Pol polyprotein from transposon gypsy-like Protein"/>
    <property type="match status" value="1"/>
</dbReference>
<keyword evidence="4" id="KW-0378">Hydrolase</keyword>
<dbReference type="Pfam" id="PF17919">
    <property type="entry name" value="RT_RNaseH_2"/>
    <property type="match status" value="1"/>
</dbReference>
<accession>A0A4Y2KKU0</accession>
<sequence>MVTYYSRFIPDVSTITYPLRKLLRKNQTFYWNKECQQAFLKLKEEISNDRVLVPFDPELPVTLATDASPVGVAAVLSHIVDNVEKPFTSRSRTEAERNYSQLDREALAIIFRVSHFINYIYGRHFVLITDNQPLSRIFHPKTGFPKMTSARLLRYSSFLAGFEKDWKTKTWIAYLENCISADISINDEVHQVCASAVFEISSENLTADALIQETEKDQELAQIKPEFLSSPVSSDYILDSGILFRNNRIVIPKTLQPTVLNELHSTHIGITKMKQLAQRYCIWKNIDKDIENLVKSCKNCSSVKHSPAKAPLHHWDLPINKWDRIHIDIARPFQGFHYLIVVDAKS</sequence>
<dbReference type="PANTHER" id="PTHR37984">
    <property type="entry name" value="PROTEIN CBG26694"/>
    <property type="match status" value="1"/>
</dbReference>
<protein>
    <recommendedName>
        <fullName evidence="1">RNA-directed DNA polymerase</fullName>
        <ecNumber evidence="1">2.7.7.49</ecNumber>
    </recommendedName>
</protein>
<keyword evidence="3" id="KW-0540">Nuclease</keyword>
<name>A0A4Y2KKU0_ARAVE</name>
<evidence type="ECO:0000256" key="1">
    <source>
        <dbReference type="ARBA" id="ARBA00012493"/>
    </source>
</evidence>
<feature type="domain" description="Reverse transcriptase/retrotransposon-derived protein RNase H-like" evidence="7">
    <location>
        <begin position="31"/>
        <end position="126"/>
    </location>
</feature>
<dbReference type="EMBL" id="BGPR01114844">
    <property type="protein sequence ID" value="GBN02187.1"/>
    <property type="molecule type" value="Genomic_DNA"/>
</dbReference>
<dbReference type="FunFam" id="3.10.20.370:FF:000001">
    <property type="entry name" value="Retrovirus-related Pol polyprotein from transposon 17.6-like protein"/>
    <property type="match status" value="1"/>
</dbReference>
<dbReference type="GO" id="GO:0004519">
    <property type="term" value="F:endonuclease activity"/>
    <property type="evidence" value="ECO:0007669"/>
    <property type="project" value="UniProtKB-KW"/>
</dbReference>
<gene>
    <name evidence="10" type="primary">K02A2.6_395</name>
    <name evidence="9" type="synonym">K02A2.6_134</name>
    <name evidence="9" type="ORF">AVEN_252848_1</name>
    <name evidence="10" type="ORF">AVEN_62669_1</name>
</gene>
<feature type="domain" description="Integrase zinc-binding" evidence="8">
    <location>
        <begin position="251"/>
        <end position="305"/>
    </location>
</feature>
<dbReference type="OrthoDB" id="6425558at2759"/>
<dbReference type="Gene3D" id="3.30.70.270">
    <property type="match status" value="1"/>
</dbReference>
<dbReference type="SUPFAM" id="SSF56672">
    <property type="entry name" value="DNA/RNA polymerases"/>
    <property type="match status" value="1"/>
</dbReference>
<dbReference type="InterPro" id="IPR043502">
    <property type="entry name" value="DNA/RNA_pol_sf"/>
</dbReference>
<dbReference type="Pfam" id="PF17921">
    <property type="entry name" value="Integrase_H2C2"/>
    <property type="match status" value="1"/>
</dbReference>
<evidence type="ECO:0000259" key="8">
    <source>
        <dbReference type="Pfam" id="PF17921"/>
    </source>
</evidence>
<proteinExistence type="predicted"/>
<dbReference type="AlphaFoldDB" id="A0A4Y2KKU0"/>
<organism evidence="10 11">
    <name type="scientific">Araneus ventricosus</name>
    <name type="common">Orbweaver spider</name>
    <name type="synonym">Epeira ventricosa</name>
    <dbReference type="NCBI Taxonomy" id="182803"/>
    <lineage>
        <taxon>Eukaryota</taxon>
        <taxon>Metazoa</taxon>
        <taxon>Ecdysozoa</taxon>
        <taxon>Arthropoda</taxon>
        <taxon>Chelicerata</taxon>
        <taxon>Arachnida</taxon>
        <taxon>Araneae</taxon>
        <taxon>Araneomorphae</taxon>
        <taxon>Entelegynae</taxon>
        <taxon>Araneoidea</taxon>
        <taxon>Araneidae</taxon>
        <taxon>Araneus</taxon>
    </lineage>
</organism>
<dbReference type="PANTHER" id="PTHR37984:SF5">
    <property type="entry name" value="PROTEIN NYNRIN-LIKE"/>
    <property type="match status" value="1"/>
</dbReference>
<dbReference type="InterPro" id="IPR041588">
    <property type="entry name" value="Integrase_H2C2"/>
</dbReference>
<comment type="caution">
    <text evidence="10">The sequence shown here is derived from an EMBL/GenBank/DDBJ whole genome shotgun (WGS) entry which is preliminary data.</text>
</comment>
<dbReference type="GO" id="GO:0003964">
    <property type="term" value="F:RNA-directed DNA polymerase activity"/>
    <property type="evidence" value="ECO:0007669"/>
    <property type="project" value="UniProtKB-KW"/>
</dbReference>
<keyword evidence="6" id="KW-0511">Multifunctional enzyme</keyword>
<evidence type="ECO:0000256" key="3">
    <source>
        <dbReference type="ARBA" id="ARBA00022722"/>
    </source>
</evidence>
<keyword evidence="11" id="KW-1185">Reference proteome</keyword>
<evidence type="ECO:0000313" key="9">
    <source>
        <dbReference type="EMBL" id="GBN02155.1"/>
    </source>
</evidence>
<evidence type="ECO:0000256" key="4">
    <source>
        <dbReference type="ARBA" id="ARBA00022759"/>
    </source>
</evidence>
<evidence type="ECO:0000313" key="11">
    <source>
        <dbReference type="Proteomes" id="UP000499080"/>
    </source>
</evidence>
<evidence type="ECO:0000256" key="2">
    <source>
        <dbReference type="ARBA" id="ARBA00022695"/>
    </source>
</evidence>
<keyword evidence="2" id="KW-0548">Nucleotidyltransferase</keyword>
<evidence type="ECO:0000256" key="5">
    <source>
        <dbReference type="ARBA" id="ARBA00022918"/>
    </source>
</evidence>